<sequence>MNHGDYGIMGNRGIGPPNEPTSRNGLALACRRLFSQQYLPFNHTLCHQQAVLYPSRSTPANTLPATAPAAFTEGLRDEGTPLLGICQQGQIIRGPLPSLISGTRWPRRFPKYAGRPYSHTLARRRADAFVKARREKLREYGSNKDGVGGDGEYMRLVDAWIKIVDAEERQREAAITAKKGSGETEEIAA</sequence>
<feature type="region of interest" description="Disordered" evidence="1">
    <location>
        <begin position="1"/>
        <end position="20"/>
    </location>
</feature>
<keyword evidence="3" id="KW-1185">Reference proteome</keyword>
<dbReference type="Proteomes" id="UP000226031">
    <property type="component" value="Unassembled WGS sequence"/>
</dbReference>
<reference evidence="2 3" key="1">
    <citation type="submission" date="2017-10" db="EMBL/GenBank/DDBJ databases">
        <title>Comparative genomics in systemic dimorphic fungi from Ajellomycetaceae.</title>
        <authorList>
            <person name="Munoz J.F."/>
            <person name="Mcewen J.G."/>
            <person name="Clay O.K."/>
            <person name="Cuomo C.A."/>
        </authorList>
    </citation>
    <scope>NUCLEOTIDE SEQUENCE [LARGE SCALE GENOMIC DNA]</scope>
    <source>
        <strain evidence="2 3">UAMH4076</strain>
    </source>
</reference>
<evidence type="ECO:0000313" key="3">
    <source>
        <dbReference type="Proteomes" id="UP000226031"/>
    </source>
</evidence>
<protein>
    <submittedName>
        <fullName evidence="2">Uncharacterized protein</fullName>
    </submittedName>
</protein>
<dbReference type="EMBL" id="PDND01000014">
    <property type="protein sequence ID" value="PGH35885.1"/>
    <property type="molecule type" value="Genomic_DNA"/>
</dbReference>
<accession>A0A2B7ZQE4</accession>
<organism evidence="2 3">
    <name type="scientific">[Emmonsia] crescens</name>
    <dbReference type="NCBI Taxonomy" id="73230"/>
    <lineage>
        <taxon>Eukaryota</taxon>
        <taxon>Fungi</taxon>
        <taxon>Dikarya</taxon>
        <taxon>Ascomycota</taxon>
        <taxon>Pezizomycotina</taxon>
        <taxon>Eurotiomycetes</taxon>
        <taxon>Eurotiomycetidae</taxon>
        <taxon>Onygenales</taxon>
        <taxon>Ajellomycetaceae</taxon>
        <taxon>Emergomyces</taxon>
    </lineage>
</organism>
<proteinExistence type="predicted"/>
<evidence type="ECO:0000256" key="1">
    <source>
        <dbReference type="SAM" id="MobiDB-lite"/>
    </source>
</evidence>
<gene>
    <name evidence="2" type="ORF">GX50_01210</name>
</gene>
<name>A0A2B7ZQE4_9EURO</name>
<dbReference type="AlphaFoldDB" id="A0A2B7ZQE4"/>
<comment type="caution">
    <text evidence="2">The sequence shown here is derived from an EMBL/GenBank/DDBJ whole genome shotgun (WGS) entry which is preliminary data.</text>
</comment>
<evidence type="ECO:0000313" key="2">
    <source>
        <dbReference type="EMBL" id="PGH35885.1"/>
    </source>
</evidence>